<dbReference type="InterPro" id="IPR009207">
    <property type="entry name" value="SET7_MeTrfase"/>
</dbReference>
<organism evidence="2 3">
    <name type="scientific">Peribacillus butanolivorans</name>
    <dbReference type="NCBI Taxonomy" id="421767"/>
    <lineage>
        <taxon>Bacteria</taxon>
        <taxon>Bacillati</taxon>
        <taxon>Bacillota</taxon>
        <taxon>Bacilli</taxon>
        <taxon>Bacillales</taxon>
        <taxon>Bacillaceae</taxon>
        <taxon>Peribacillus</taxon>
    </lineage>
</organism>
<dbReference type="CDD" id="cd10540">
    <property type="entry name" value="SET_SpSet7-like"/>
    <property type="match status" value="1"/>
</dbReference>
<evidence type="ECO:0000313" key="2">
    <source>
        <dbReference type="EMBL" id="PEJ24299.1"/>
    </source>
</evidence>
<evidence type="ECO:0000313" key="3">
    <source>
        <dbReference type="Proteomes" id="UP000220106"/>
    </source>
</evidence>
<proteinExistence type="predicted"/>
<protein>
    <submittedName>
        <fullName evidence="2">SET domain-containing protein-lysine N-methyltransferase</fullName>
    </submittedName>
</protein>
<dbReference type="SUPFAM" id="SSF82199">
    <property type="entry name" value="SET domain"/>
    <property type="match status" value="1"/>
</dbReference>
<sequence>MTNMIEVKTSTLSDGEFNRGVFATQDIKKGELLHEAPVIAYPNEEHVFIEKTLLADYAFEYGINHTAMLLGYGMLFNHSYTPNATYDINFKNHTFDFFAYTDIKAGEEILINYNGEVDNEDPLWFNKEDNGEDDSE</sequence>
<reference evidence="2 3" key="1">
    <citation type="submission" date="2017-09" db="EMBL/GenBank/DDBJ databases">
        <title>Large-scale bioinformatics analysis of Bacillus genomes uncovers conserved roles of natural products in bacterial physiology.</title>
        <authorList>
            <consortium name="Agbiome Team Llc"/>
            <person name="Bleich R.M."/>
            <person name="Kirk G.J."/>
            <person name="Santa Maria K.C."/>
            <person name="Allen S.E."/>
            <person name="Farag S."/>
            <person name="Shank E.A."/>
            <person name="Bowers A."/>
        </authorList>
    </citation>
    <scope>NUCLEOTIDE SEQUENCE [LARGE SCALE GENOMIC DNA]</scope>
    <source>
        <strain evidence="2 3">AFS003229</strain>
    </source>
</reference>
<feature type="domain" description="SET" evidence="1">
    <location>
        <begin position="3"/>
        <end position="114"/>
    </location>
</feature>
<dbReference type="SMART" id="SM00317">
    <property type="entry name" value="SET"/>
    <property type="match status" value="1"/>
</dbReference>
<dbReference type="InterPro" id="IPR046341">
    <property type="entry name" value="SET_dom_sf"/>
</dbReference>
<dbReference type="AlphaFoldDB" id="A0AAX0RXT0"/>
<dbReference type="GO" id="GO:0062122">
    <property type="term" value="F:histone H3K37 methyltransferase activity"/>
    <property type="evidence" value="ECO:0007669"/>
    <property type="project" value="InterPro"/>
</dbReference>
<dbReference type="Pfam" id="PF00856">
    <property type="entry name" value="SET"/>
    <property type="match status" value="1"/>
</dbReference>
<evidence type="ECO:0000259" key="1">
    <source>
        <dbReference type="PROSITE" id="PS50280"/>
    </source>
</evidence>
<comment type="caution">
    <text evidence="2">The sequence shown here is derived from an EMBL/GenBank/DDBJ whole genome shotgun (WGS) entry which is preliminary data.</text>
</comment>
<dbReference type="EMBL" id="NUEQ01000133">
    <property type="protein sequence ID" value="PEJ24299.1"/>
    <property type="molecule type" value="Genomic_DNA"/>
</dbReference>
<dbReference type="InterPro" id="IPR001214">
    <property type="entry name" value="SET_dom"/>
</dbReference>
<dbReference type="Proteomes" id="UP000220106">
    <property type="component" value="Unassembled WGS sequence"/>
</dbReference>
<accession>A0AAX0RXT0</accession>
<name>A0AAX0RXT0_9BACI</name>
<dbReference type="Gene3D" id="2.170.270.10">
    <property type="entry name" value="SET domain"/>
    <property type="match status" value="1"/>
</dbReference>
<gene>
    <name evidence="2" type="ORF">CN689_27225</name>
</gene>
<dbReference type="PROSITE" id="PS50280">
    <property type="entry name" value="SET"/>
    <property type="match status" value="1"/>
</dbReference>
<dbReference type="PIRSF" id="PIRSF022536">
    <property type="entry name" value="A612L_SET"/>
    <property type="match status" value="1"/>
</dbReference>